<reference evidence="4" key="1">
    <citation type="journal article" date="2013" name="Genome Announc.">
        <title>Draft genome sequence of the grapevine dieback fungus Eutypa lata UCR-EL1.</title>
        <authorList>
            <person name="Blanco-Ulate B."/>
            <person name="Rolshausen P.E."/>
            <person name="Cantu D."/>
        </authorList>
    </citation>
    <scope>NUCLEOTIDE SEQUENCE [LARGE SCALE GENOMIC DNA]</scope>
    <source>
        <strain evidence="4">UCR-EL1</strain>
    </source>
</reference>
<keyword evidence="4" id="KW-1185">Reference proteome</keyword>
<name>M7T5Y3_EUTLA</name>
<dbReference type="OrthoDB" id="68328at2759"/>
<dbReference type="Pfam" id="PF20789">
    <property type="entry name" value="4HBT_3C"/>
    <property type="match status" value="1"/>
</dbReference>
<feature type="region of interest" description="Disordered" evidence="1">
    <location>
        <begin position="19"/>
        <end position="41"/>
    </location>
</feature>
<dbReference type="PANTHER" id="PTHR11066:SF34">
    <property type="entry name" value="ACYL-COENZYME A THIOESTERASE 8"/>
    <property type="match status" value="1"/>
</dbReference>
<sequence>MHSRRAELFHAYSGIRPGDISEEEVQHEDGESLRPNARDDPFDWRMLEGHSRDELTESRQLAFVRSPAVSSDNASVHLAALVYLSDTYMLAAALNANPETIGEKIRDVAMGASLTHNVSLHDPTARIDEWLLSERDTSWGSDGRVLVHQRLWNVETGRLVMSGTQEGLIRLKPNKL</sequence>
<dbReference type="InterPro" id="IPR049450">
    <property type="entry name" value="ACOT8-like_C"/>
</dbReference>
<dbReference type="STRING" id="1287681.M7T5Y3"/>
<feature type="compositionally biased region" description="Basic and acidic residues" evidence="1">
    <location>
        <begin position="27"/>
        <end position="41"/>
    </location>
</feature>
<dbReference type="InterPro" id="IPR029069">
    <property type="entry name" value="HotDog_dom_sf"/>
</dbReference>
<dbReference type="InterPro" id="IPR003703">
    <property type="entry name" value="Acyl_CoA_thio"/>
</dbReference>
<dbReference type="GO" id="GO:0006637">
    <property type="term" value="P:acyl-CoA metabolic process"/>
    <property type="evidence" value="ECO:0007669"/>
    <property type="project" value="InterPro"/>
</dbReference>
<protein>
    <submittedName>
        <fullName evidence="3">Putative acyl-thioesterase protein</fullName>
    </submittedName>
</protein>
<feature type="domain" description="Acyl-CoA thioesterase-like C-terminal" evidence="2">
    <location>
        <begin position="40"/>
        <end position="169"/>
    </location>
</feature>
<organism evidence="3 4">
    <name type="scientific">Eutypa lata (strain UCR-EL1)</name>
    <name type="common">Grapevine dieback disease fungus</name>
    <name type="synonym">Eutypa armeniacae</name>
    <dbReference type="NCBI Taxonomy" id="1287681"/>
    <lineage>
        <taxon>Eukaryota</taxon>
        <taxon>Fungi</taxon>
        <taxon>Dikarya</taxon>
        <taxon>Ascomycota</taxon>
        <taxon>Pezizomycotina</taxon>
        <taxon>Sordariomycetes</taxon>
        <taxon>Xylariomycetidae</taxon>
        <taxon>Xylariales</taxon>
        <taxon>Diatrypaceae</taxon>
        <taxon>Eutypa</taxon>
    </lineage>
</organism>
<dbReference type="AlphaFoldDB" id="M7T5Y3"/>
<proteinExistence type="predicted"/>
<dbReference type="Gene3D" id="3.10.129.10">
    <property type="entry name" value="Hotdog Thioesterase"/>
    <property type="match status" value="1"/>
</dbReference>
<dbReference type="GO" id="GO:0005782">
    <property type="term" value="C:peroxisomal matrix"/>
    <property type="evidence" value="ECO:0007669"/>
    <property type="project" value="UniProtKB-SubCell"/>
</dbReference>
<dbReference type="GO" id="GO:0009062">
    <property type="term" value="P:fatty acid catabolic process"/>
    <property type="evidence" value="ECO:0007669"/>
    <property type="project" value="TreeGrafter"/>
</dbReference>
<dbReference type="Proteomes" id="UP000012174">
    <property type="component" value="Unassembled WGS sequence"/>
</dbReference>
<dbReference type="GO" id="GO:0047617">
    <property type="term" value="F:fatty acyl-CoA hydrolase activity"/>
    <property type="evidence" value="ECO:0007669"/>
    <property type="project" value="InterPro"/>
</dbReference>
<gene>
    <name evidence="3" type="ORF">UCREL1_914</name>
</gene>
<dbReference type="EMBL" id="KB705540">
    <property type="protein sequence ID" value="EMR72037.1"/>
    <property type="molecule type" value="Genomic_DNA"/>
</dbReference>
<evidence type="ECO:0000313" key="3">
    <source>
        <dbReference type="EMBL" id="EMR72037.1"/>
    </source>
</evidence>
<dbReference type="KEGG" id="ela:UCREL1_914"/>
<evidence type="ECO:0000259" key="2">
    <source>
        <dbReference type="Pfam" id="PF20789"/>
    </source>
</evidence>
<dbReference type="eggNOG" id="KOG3016">
    <property type="taxonomic scope" value="Eukaryota"/>
</dbReference>
<dbReference type="HOGENOM" id="CLU_1731010_0_0_1"/>
<evidence type="ECO:0000256" key="1">
    <source>
        <dbReference type="SAM" id="MobiDB-lite"/>
    </source>
</evidence>
<dbReference type="PANTHER" id="PTHR11066">
    <property type="entry name" value="ACYL-COA THIOESTERASE"/>
    <property type="match status" value="1"/>
</dbReference>
<dbReference type="CDD" id="cd03444">
    <property type="entry name" value="Thioesterase_II_repeat1"/>
    <property type="match status" value="1"/>
</dbReference>
<accession>M7T5Y3</accession>
<evidence type="ECO:0000313" key="4">
    <source>
        <dbReference type="Proteomes" id="UP000012174"/>
    </source>
</evidence>
<dbReference type="SUPFAM" id="SSF54637">
    <property type="entry name" value="Thioesterase/thiol ester dehydrase-isomerase"/>
    <property type="match status" value="1"/>
</dbReference>